<gene>
    <name evidence="3" type="ORF">JHK62_00340</name>
</gene>
<evidence type="ECO:0000313" key="3">
    <source>
        <dbReference type="EMBL" id="MBJ8325129.1"/>
    </source>
</evidence>
<dbReference type="Pfam" id="PF02645">
    <property type="entry name" value="DegV"/>
    <property type="match status" value="1"/>
</dbReference>
<proteinExistence type="predicted"/>
<comment type="function">
    <text evidence="1">May bind long-chain fatty acids, such as palmitate, and may play a role in lipid transport or fatty acid metabolism.</text>
</comment>
<dbReference type="Gene3D" id="3.40.50.10440">
    <property type="entry name" value="Dihydroxyacetone kinase, domain 1"/>
    <property type="match status" value="1"/>
</dbReference>
<dbReference type="EMBL" id="JAENBO010000001">
    <property type="protein sequence ID" value="MBJ8325129.1"/>
    <property type="molecule type" value="Genomic_DNA"/>
</dbReference>
<organism evidence="3 4">
    <name type="scientific">Streptococcus pacificus</name>
    <dbReference type="NCBI Taxonomy" id="2740577"/>
    <lineage>
        <taxon>Bacteria</taxon>
        <taxon>Bacillati</taxon>
        <taxon>Bacillota</taxon>
        <taxon>Bacilli</taxon>
        <taxon>Lactobacillales</taxon>
        <taxon>Streptococcaceae</taxon>
        <taxon>Streptococcus</taxon>
    </lineage>
</organism>
<dbReference type="SUPFAM" id="SSF82549">
    <property type="entry name" value="DAK1/DegV-like"/>
    <property type="match status" value="1"/>
</dbReference>
<dbReference type="PANTHER" id="PTHR33434:SF2">
    <property type="entry name" value="FATTY ACID-BINDING PROTEIN TM_1468"/>
    <property type="match status" value="1"/>
</dbReference>
<protein>
    <submittedName>
        <fullName evidence="3">DegV family protein</fullName>
    </submittedName>
</protein>
<dbReference type="PANTHER" id="PTHR33434">
    <property type="entry name" value="DEGV DOMAIN-CONTAINING PROTEIN DR_1986-RELATED"/>
    <property type="match status" value="1"/>
</dbReference>
<dbReference type="Gene3D" id="3.30.1180.10">
    <property type="match status" value="1"/>
</dbReference>
<dbReference type="PROSITE" id="PS51482">
    <property type="entry name" value="DEGV"/>
    <property type="match status" value="1"/>
</dbReference>
<name>A0ABS0ZGI1_9STRE</name>
<accession>A0ABS0ZGI1</accession>
<reference evidence="3 4" key="1">
    <citation type="journal article" date="2021" name="Int. J. Syst. Evol. Microbiol.">
        <title>Streptococcus vicugnae sp. nov., isolated from faeces of alpacas (Vicugna pacos) and cattle (Bos taurus), Streptococcus zalophi sp. nov., and Streptococcus pacificus sp. nov., isolated from respiratory tract of California sea lions (Zalophus californianus).</title>
        <authorList>
            <person name="Volokhov D.V."/>
            <person name="Zagorodnyaya T.A."/>
            <person name="Shen Z."/>
            <person name="Blom J."/>
            <person name="Furtak V.A."/>
            <person name="Eisenberg T."/>
            <person name="Fan P."/>
            <person name="Jeong K.C."/>
            <person name="Gao Y."/>
            <person name="Zhang S."/>
            <person name="Amselle M."/>
        </authorList>
    </citation>
    <scope>NUCLEOTIDE SEQUENCE [LARGE SCALE GENOMIC DNA]</scope>
    <source>
        <strain evidence="3 4">CSL7591</strain>
    </source>
</reference>
<evidence type="ECO:0000256" key="1">
    <source>
        <dbReference type="ARBA" id="ARBA00003238"/>
    </source>
</evidence>
<sequence>MTWKIVTDSGSDFRSLPDLAEGTSFELVPLSITIGDRVFVDSEDLDINEMMTTMYSENSAARSACPSPEAFKNSYEGSDNIIVITLTGTLSGSNNSAQVAKKMLLEENPNANIHVFDSLSAGGEMDLFLLEANRLIKEGLSFEDVISQLETYLSKTRLLFILSKVDNLVKNGRLSKLIGTVVGLLNIRMVGKASEEGKLELLHKSRGQKKAITAAFEEMLKSGYNGGRVMIAHANNLKICQQLEEKIKNKFPQADINTIPTSGLCSFYAEEGGILLGYELA</sequence>
<dbReference type="InterPro" id="IPR050270">
    <property type="entry name" value="DegV_domain_contain"/>
</dbReference>
<keyword evidence="4" id="KW-1185">Reference proteome</keyword>
<dbReference type="Proteomes" id="UP000653045">
    <property type="component" value="Unassembled WGS sequence"/>
</dbReference>
<comment type="caution">
    <text evidence="3">The sequence shown here is derived from an EMBL/GenBank/DDBJ whole genome shotgun (WGS) entry which is preliminary data.</text>
</comment>
<dbReference type="Gene3D" id="2.20.28.50">
    <property type="entry name" value="degv family protein"/>
    <property type="match status" value="1"/>
</dbReference>
<evidence type="ECO:0000256" key="2">
    <source>
        <dbReference type="ARBA" id="ARBA00023121"/>
    </source>
</evidence>
<dbReference type="RefSeq" id="WP_199574703.1">
    <property type="nucleotide sequence ID" value="NZ_JAENBO010000001.1"/>
</dbReference>
<evidence type="ECO:0000313" key="4">
    <source>
        <dbReference type="Proteomes" id="UP000653045"/>
    </source>
</evidence>
<dbReference type="InterPro" id="IPR043168">
    <property type="entry name" value="DegV_C"/>
</dbReference>
<dbReference type="InterPro" id="IPR003797">
    <property type="entry name" value="DegV"/>
</dbReference>
<keyword evidence="2" id="KW-0446">Lipid-binding</keyword>
<dbReference type="NCBIfam" id="TIGR00762">
    <property type="entry name" value="DegV"/>
    <property type="match status" value="1"/>
</dbReference>